<comment type="caution">
    <text evidence="1">The sequence shown here is derived from an EMBL/GenBank/DDBJ whole genome shotgun (WGS) entry which is preliminary data.</text>
</comment>
<evidence type="ECO:0000313" key="2">
    <source>
        <dbReference type="Proteomes" id="UP000606494"/>
    </source>
</evidence>
<protein>
    <recommendedName>
        <fullName evidence="3">RiboL-PSP-HEPN domain-containing protein</fullName>
    </recommendedName>
</protein>
<gene>
    <name evidence="1" type="ORF">H8B17_08785</name>
</gene>
<dbReference type="EMBL" id="JACNYK010000002">
    <property type="protein sequence ID" value="MBD1425675.1"/>
    <property type="molecule type" value="Genomic_DNA"/>
</dbReference>
<reference evidence="1 2" key="1">
    <citation type="submission" date="2020-08" db="EMBL/GenBank/DDBJ databases">
        <title>Sphingobacterium sp. DN00404 isolated from aquaculture water.</title>
        <authorList>
            <person name="Zhang M."/>
        </authorList>
    </citation>
    <scope>NUCLEOTIDE SEQUENCE [LARGE SCALE GENOMIC DNA]</scope>
    <source>
        <strain evidence="1 2">KCTC 32294</strain>
    </source>
</reference>
<evidence type="ECO:0008006" key="3">
    <source>
        <dbReference type="Google" id="ProtNLM"/>
    </source>
</evidence>
<keyword evidence="2" id="KW-1185">Reference proteome</keyword>
<name>A0ABR7Y2Y1_9SPHI</name>
<proteinExistence type="predicted"/>
<sequence>MDKKEYMDNVSNVRHYARISVHSHFLDIALASKREVKILKKQLEDDIAAGYEIVGEGWNRSIIMYRHDEIMEGEDALTCEMIKSVVFLAMYCEAYIWDLAASLLGDNYAQKYLDKLDTFSKWVVIPRMLFGAGLDVGHHSMETLKELIRWRNNFVHSKSKNVKGIHENPDKFKDEFIPLDQKIDLEDIFNKIGELFLQLRKVDPAGLHKLRTE</sequence>
<accession>A0ABR7Y2Y1</accession>
<organism evidence="1 2">
    <name type="scientific">Sphingobacterium arenae</name>
    <dbReference type="NCBI Taxonomy" id="1280598"/>
    <lineage>
        <taxon>Bacteria</taxon>
        <taxon>Pseudomonadati</taxon>
        <taxon>Bacteroidota</taxon>
        <taxon>Sphingobacteriia</taxon>
        <taxon>Sphingobacteriales</taxon>
        <taxon>Sphingobacteriaceae</taxon>
        <taxon>Sphingobacterium</taxon>
    </lineage>
</organism>
<evidence type="ECO:0000313" key="1">
    <source>
        <dbReference type="EMBL" id="MBD1425675.1"/>
    </source>
</evidence>
<dbReference type="Proteomes" id="UP000606494">
    <property type="component" value="Unassembled WGS sequence"/>
</dbReference>
<dbReference type="RefSeq" id="WP_190308823.1">
    <property type="nucleotide sequence ID" value="NZ_JACNYK010000002.1"/>
</dbReference>